<dbReference type="EMBL" id="JAFNEN010001616">
    <property type="protein sequence ID" value="KAG8173594.1"/>
    <property type="molecule type" value="Genomic_DNA"/>
</dbReference>
<proteinExistence type="predicted"/>
<dbReference type="AlphaFoldDB" id="A0AAV6TPM7"/>
<comment type="caution">
    <text evidence="1">The sequence shown here is derived from an EMBL/GenBank/DDBJ whole genome shotgun (WGS) entry which is preliminary data.</text>
</comment>
<protein>
    <recommendedName>
        <fullName evidence="3">SGNH hydrolase-type esterase domain-containing protein</fullName>
    </recommendedName>
</protein>
<organism evidence="1 2">
    <name type="scientific">Oedothorax gibbosus</name>
    <dbReference type="NCBI Taxonomy" id="931172"/>
    <lineage>
        <taxon>Eukaryota</taxon>
        <taxon>Metazoa</taxon>
        <taxon>Ecdysozoa</taxon>
        <taxon>Arthropoda</taxon>
        <taxon>Chelicerata</taxon>
        <taxon>Arachnida</taxon>
        <taxon>Araneae</taxon>
        <taxon>Araneomorphae</taxon>
        <taxon>Entelegynae</taxon>
        <taxon>Araneoidea</taxon>
        <taxon>Linyphiidae</taxon>
        <taxon>Erigoninae</taxon>
        <taxon>Oedothorax</taxon>
    </lineage>
</organism>
<evidence type="ECO:0000313" key="1">
    <source>
        <dbReference type="EMBL" id="KAG8173594.1"/>
    </source>
</evidence>
<sequence>MKILVIGDSIIKCMEMHLINGLKDHDVIFRPFPGAKIEGLIGEISLIKCQLDCILVHIGTNNILRDGVGTILRKFGDLFDEITLINPEVKVIVSGILSRTQNNFLSKGERALFLKDLPKINQKISIVNNNLSFMCGGRGFSYFLSKQPILGYDGLHLGKHGHGRLAGEFMIEISKVTVKCCKPLMDSIHSFPSLVAGEDQEPSVGKVKPWPSLRTLEGNPPAAKPDEALFALIALTRPWPPPFVRPPFSGTAGSPATYSVIVNASAVDSCASVAAPLYTVVQTRPWPPAFVRPPFGSLSAVQTSVADEFLLKILSWICQGLLHELSDWGDCY</sequence>
<dbReference type="Proteomes" id="UP000827092">
    <property type="component" value="Unassembled WGS sequence"/>
</dbReference>
<reference evidence="1 2" key="1">
    <citation type="journal article" date="2022" name="Nat. Ecol. Evol.">
        <title>A masculinizing supergene underlies an exaggerated male reproductive morph in a spider.</title>
        <authorList>
            <person name="Hendrickx F."/>
            <person name="De Corte Z."/>
            <person name="Sonet G."/>
            <person name="Van Belleghem S.M."/>
            <person name="Kostlbacher S."/>
            <person name="Vangestel C."/>
        </authorList>
    </citation>
    <scope>NUCLEOTIDE SEQUENCE [LARGE SCALE GENOMIC DNA]</scope>
    <source>
        <strain evidence="1">W744_W776</strain>
    </source>
</reference>
<dbReference type="Gene3D" id="3.40.50.1110">
    <property type="entry name" value="SGNH hydrolase"/>
    <property type="match status" value="1"/>
</dbReference>
<dbReference type="InterPro" id="IPR036514">
    <property type="entry name" value="SGNH_hydro_sf"/>
</dbReference>
<dbReference type="SUPFAM" id="SSF52266">
    <property type="entry name" value="SGNH hydrolase"/>
    <property type="match status" value="1"/>
</dbReference>
<gene>
    <name evidence="1" type="ORF">JTE90_009866</name>
</gene>
<keyword evidence="2" id="KW-1185">Reference proteome</keyword>
<evidence type="ECO:0008006" key="3">
    <source>
        <dbReference type="Google" id="ProtNLM"/>
    </source>
</evidence>
<name>A0AAV6TPM7_9ARAC</name>
<evidence type="ECO:0000313" key="2">
    <source>
        <dbReference type="Proteomes" id="UP000827092"/>
    </source>
</evidence>
<accession>A0AAV6TPM7</accession>